<reference evidence="1 2" key="1">
    <citation type="journal article" date="2015" name="Fungal Genet. Biol.">
        <title>Evolution of novel wood decay mechanisms in Agaricales revealed by the genome sequences of Fistulina hepatica and Cylindrobasidium torrendii.</title>
        <authorList>
            <person name="Floudas D."/>
            <person name="Held B.W."/>
            <person name="Riley R."/>
            <person name="Nagy L.G."/>
            <person name="Koehler G."/>
            <person name="Ransdell A.S."/>
            <person name="Younus H."/>
            <person name="Chow J."/>
            <person name="Chiniquy J."/>
            <person name="Lipzen A."/>
            <person name="Tritt A."/>
            <person name="Sun H."/>
            <person name="Haridas S."/>
            <person name="LaButti K."/>
            <person name="Ohm R.A."/>
            <person name="Kues U."/>
            <person name="Blanchette R.A."/>
            <person name="Grigoriev I.V."/>
            <person name="Minto R.E."/>
            <person name="Hibbett D.S."/>
        </authorList>
    </citation>
    <scope>NUCLEOTIDE SEQUENCE [LARGE SCALE GENOMIC DNA]</scope>
    <source>
        <strain evidence="1 2">FP15055 ss-10</strain>
    </source>
</reference>
<dbReference type="AlphaFoldDB" id="A0A0D7BS00"/>
<dbReference type="Proteomes" id="UP000054007">
    <property type="component" value="Unassembled WGS sequence"/>
</dbReference>
<gene>
    <name evidence="1" type="ORF">CYLTODRAFT_417461</name>
</gene>
<dbReference type="InterPro" id="IPR032675">
    <property type="entry name" value="LRR_dom_sf"/>
</dbReference>
<protein>
    <submittedName>
        <fullName evidence="1">Uncharacterized protein</fullName>
    </submittedName>
</protein>
<evidence type="ECO:0000313" key="1">
    <source>
        <dbReference type="EMBL" id="KIY72949.1"/>
    </source>
</evidence>
<evidence type="ECO:0000313" key="2">
    <source>
        <dbReference type="Proteomes" id="UP000054007"/>
    </source>
</evidence>
<organism evidence="1 2">
    <name type="scientific">Cylindrobasidium torrendii FP15055 ss-10</name>
    <dbReference type="NCBI Taxonomy" id="1314674"/>
    <lineage>
        <taxon>Eukaryota</taxon>
        <taxon>Fungi</taxon>
        <taxon>Dikarya</taxon>
        <taxon>Basidiomycota</taxon>
        <taxon>Agaricomycotina</taxon>
        <taxon>Agaricomycetes</taxon>
        <taxon>Agaricomycetidae</taxon>
        <taxon>Agaricales</taxon>
        <taxon>Marasmiineae</taxon>
        <taxon>Physalacriaceae</taxon>
        <taxon>Cylindrobasidium</taxon>
    </lineage>
</organism>
<keyword evidence="2" id="KW-1185">Reference proteome</keyword>
<dbReference type="OrthoDB" id="3365698at2759"/>
<dbReference type="EMBL" id="KN880439">
    <property type="protein sequence ID" value="KIY72949.1"/>
    <property type="molecule type" value="Genomic_DNA"/>
</dbReference>
<name>A0A0D7BS00_9AGAR</name>
<dbReference type="SUPFAM" id="SSF81383">
    <property type="entry name" value="F-box domain"/>
    <property type="match status" value="1"/>
</dbReference>
<dbReference type="Gene3D" id="3.80.10.10">
    <property type="entry name" value="Ribonuclease Inhibitor"/>
    <property type="match status" value="1"/>
</dbReference>
<accession>A0A0D7BS00</accession>
<dbReference type="InterPro" id="IPR036047">
    <property type="entry name" value="F-box-like_dom_sf"/>
</dbReference>
<dbReference type="Gene3D" id="1.20.1280.50">
    <property type="match status" value="1"/>
</dbReference>
<sequence>MTGAEKYAWRRCPISGCSCPDHFIPKYNANDTPSADGPSLLHLTGTNNVPDPTDEAQLVADIESLDMTKTAVNQSLDSLWVLRLYYQEQLATISTQFEVLEKQRTSIDEAIQKHRQVLSPVRRLPIEILVKIFHHCVEYPAHAKPDGLDGGRYTFDTVSDSTLWVIERVCRQWRAAVVGDNTLWSFINIFVTDKNFDEDEGGGRYLSKLARQVSRAQRSSLSVCICRATERTVLPPEVSIFLLPISHRIHELFLYLPPSMIAGLSRLRYHLASLVLLDISNAIVHSVPEDEIVDVRTIKVFDQCPFLTTLRYNDIEFPDRQFAISWDGLQRFSCLVGVQKAYTGPKPHQLRSVLARSFNLEEAFVLTELPNPSHTPVTPVVCANLTQLVVLHVHANNSSALLEMFAQLSVPSLRTLEVHHADPRAVLNAKVFSAMVTTLEHSQSPLAALHYPRGDVLPEDIIRLLRTTPTLESLTIRAIERAPGFTNAILEELAFKFPESGPTSKAGSSSVKPIVAPRLHTLRLGGCLKFEGDVFADMVHSRWALRPFKRIALVWVTPEQREMDRAQLELAVTWGRVKGLRSEGLRFEADVTQNGWQWGAAASRSDGLRRSSTR</sequence>
<dbReference type="STRING" id="1314674.A0A0D7BS00"/>
<dbReference type="SUPFAM" id="SSF52047">
    <property type="entry name" value="RNI-like"/>
    <property type="match status" value="1"/>
</dbReference>
<proteinExistence type="predicted"/>